<sequence length="473" mass="55286">METENLKGMVPNYIKKSRLKRNQYTLSLLNEGLQVGMLNSQEVYKIQSGLMMLLKDVIRKYTRGESSSVSTEIAENLMASILYAVDAYAFSFEQPESAITDLKTFGIKEGYEKGVNLLNQCFAETKRLYKEIRRSRLDVPVDAYNMTIDEALPLFISKYGIIFDAHHTMASIDYPLAVDDMRLQGIYYIRRYMEHLQTETRFCQSFNGQDLLELLINFGRVCRFDYRIELYNIFELVLSQSAFSILAGGDADQVKISDHQFHRLKQVFTRLNEGQIHSALHEAIDRLQREFNTDPPLTNYIDQCRDHLIQRTIHAAKHNSLEAVIITEKEEKPKPMMLRLHPADRMSDVRLRQLVEEVMRCEDPEGQVQLIRDNFFSLHDYLDLLDSNCLYGDEYQALYKTFDDMELAIFAKIIFYEELRSDPLDFERIVSGGKETDSNWKVHYLLFLQTLNKDRITSIENYISAIDYEEIKF</sequence>
<proteinExistence type="predicted"/>
<dbReference type="InterPro" id="IPR045751">
    <property type="entry name" value="DUF6179"/>
</dbReference>
<dbReference type="EMBL" id="FTOD01000007">
    <property type="protein sequence ID" value="SIS91607.1"/>
    <property type="molecule type" value="Genomic_DNA"/>
</dbReference>
<organism evidence="1 2">
    <name type="scientific">Kroppenstedtia eburnea</name>
    <dbReference type="NCBI Taxonomy" id="714067"/>
    <lineage>
        <taxon>Bacteria</taxon>
        <taxon>Bacillati</taxon>
        <taxon>Bacillota</taxon>
        <taxon>Bacilli</taxon>
        <taxon>Bacillales</taxon>
        <taxon>Thermoactinomycetaceae</taxon>
        <taxon>Kroppenstedtia</taxon>
    </lineage>
</organism>
<evidence type="ECO:0000313" key="1">
    <source>
        <dbReference type="EMBL" id="SIS91607.1"/>
    </source>
</evidence>
<name>A0A1N7MZR0_9BACL</name>
<dbReference type="RefSeq" id="WP_234992612.1">
    <property type="nucleotide sequence ID" value="NZ_CP048103.1"/>
</dbReference>
<reference evidence="2" key="1">
    <citation type="submission" date="2017-01" db="EMBL/GenBank/DDBJ databases">
        <authorList>
            <person name="Varghese N."/>
            <person name="Submissions S."/>
        </authorList>
    </citation>
    <scope>NUCLEOTIDE SEQUENCE [LARGE SCALE GENOMIC DNA]</scope>
    <source>
        <strain evidence="2">DSM 45196</strain>
    </source>
</reference>
<protein>
    <submittedName>
        <fullName evidence="1">Uncharacterized protein</fullName>
    </submittedName>
</protein>
<dbReference type="Pfam" id="PF19677">
    <property type="entry name" value="DUF6179"/>
    <property type="match status" value="1"/>
</dbReference>
<gene>
    <name evidence="1" type="ORF">SAMN05421790_107158</name>
</gene>
<evidence type="ECO:0000313" key="2">
    <source>
        <dbReference type="Proteomes" id="UP000186795"/>
    </source>
</evidence>
<dbReference type="AlphaFoldDB" id="A0A1N7MZR0"/>
<keyword evidence="2" id="KW-1185">Reference proteome</keyword>
<accession>A0A1N7MZR0</accession>
<dbReference type="Proteomes" id="UP000186795">
    <property type="component" value="Unassembled WGS sequence"/>
</dbReference>